<feature type="region of interest" description="Disordered" evidence="8">
    <location>
        <begin position="72"/>
        <end position="140"/>
    </location>
</feature>
<keyword evidence="3" id="KW-0690">Ribosome biogenesis</keyword>
<dbReference type="PANTHER" id="PTHR43834">
    <property type="entry name" value="GTPASE DER"/>
    <property type="match status" value="1"/>
</dbReference>
<dbReference type="PRINTS" id="PR00326">
    <property type="entry name" value="GTP1OBG"/>
</dbReference>
<evidence type="ECO:0000256" key="7">
    <source>
        <dbReference type="ARBA" id="ARBA00032345"/>
    </source>
</evidence>
<dbReference type="InterPro" id="IPR027417">
    <property type="entry name" value="P-loop_NTPase"/>
</dbReference>
<keyword evidence="5" id="KW-0547">Nucleotide-binding</keyword>
<dbReference type="Gene3D" id="3.40.50.300">
    <property type="entry name" value="P-loop containing nucleotide triphosphate hydrolases"/>
    <property type="match status" value="2"/>
</dbReference>
<protein>
    <recommendedName>
        <fullName evidence="2">GTPase Der</fullName>
    </recommendedName>
    <alternativeName>
        <fullName evidence="7">GTP-binding protein EngA</fullName>
    </alternativeName>
</protein>
<dbReference type="AlphaFoldDB" id="D8LSM6"/>
<evidence type="ECO:0000256" key="3">
    <source>
        <dbReference type="ARBA" id="ARBA00022517"/>
    </source>
</evidence>
<comment type="similarity">
    <text evidence="1">Belongs to the TRAFAC class TrmE-Era-EngA-EngB-Septin-like GTPase superfamily. EngA (Der) GTPase family.</text>
</comment>
<evidence type="ECO:0000313" key="10">
    <source>
        <dbReference type="EMBL" id="CBN77863.1"/>
    </source>
</evidence>
<dbReference type="EMBL" id="FN649760">
    <property type="protein sequence ID" value="CBN77863.1"/>
    <property type="molecule type" value="Genomic_DNA"/>
</dbReference>
<dbReference type="CDD" id="cd01894">
    <property type="entry name" value="EngA1"/>
    <property type="match status" value="1"/>
</dbReference>
<dbReference type="OrthoDB" id="8954335at2759"/>
<dbReference type="SUPFAM" id="SSF52540">
    <property type="entry name" value="P-loop containing nucleoside triphosphate hydrolases"/>
    <property type="match status" value="2"/>
</dbReference>
<feature type="domain" description="EngA-type G" evidence="9">
    <location>
        <begin position="398"/>
        <end position="574"/>
    </location>
</feature>
<keyword evidence="6" id="KW-0342">GTP-binding</keyword>
<evidence type="ECO:0000256" key="6">
    <source>
        <dbReference type="ARBA" id="ARBA00023134"/>
    </source>
</evidence>
<reference evidence="10 11" key="1">
    <citation type="journal article" date="2010" name="Nature">
        <title>The Ectocarpus genome and the independent evolution of multicellularity in brown algae.</title>
        <authorList>
            <person name="Cock J.M."/>
            <person name="Sterck L."/>
            <person name="Rouze P."/>
            <person name="Scornet D."/>
            <person name="Allen A.E."/>
            <person name="Amoutzias G."/>
            <person name="Anthouard V."/>
            <person name="Artiguenave F."/>
            <person name="Aury J.M."/>
            <person name="Badger J.H."/>
            <person name="Beszteri B."/>
            <person name="Billiau K."/>
            <person name="Bonnet E."/>
            <person name="Bothwell J.H."/>
            <person name="Bowler C."/>
            <person name="Boyen C."/>
            <person name="Brownlee C."/>
            <person name="Carrano C.J."/>
            <person name="Charrier B."/>
            <person name="Cho G.Y."/>
            <person name="Coelho S.M."/>
            <person name="Collen J."/>
            <person name="Corre E."/>
            <person name="Da Silva C."/>
            <person name="Delage L."/>
            <person name="Delaroque N."/>
            <person name="Dittami S.M."/>
            <person name="Doulbeau S."/>
            <person name="Elias M."/>
            <person name="Farnham G."/>
            <person name="Gachon C.M."/>
            <person name="Gschloessl B."/>
            <person name="Heesch S."/>
            <person name="Jabbari K."/>
            <person name="Jubin C."/>
            <person name="Kawai H."/>
            <person name="Kimura K."/>
            <person name="Kloareg B."/>
            <person name="Kupper F.C."/>
            <person name="Lang D."/>
            <person name="Le Bail A."/>
            <person name="Leblanc C."/>
            <person name="Lerouge P."/>
            <person name="Lohr M."/>
            <person name="Lopez P.J."/>
            <person name="Martens C."/>
            <person name="Maumus F."/>
            <person name="Michel G."/>
            <person name="Miranda-Saavedra D."/>
            <person name="Morales J."/>
            <person name="Moreau H."/>
            <person name="Motomura T."/>
            <person name="Nagasato C."/>
            <person name="Napoli C.A."/>
            <person name="Nelson D.R."/>
            <person name="Nyvall-Collen P."/>
            <person name="Peters A.F."/>
            <person name="Pommier C."/>
            <person name="Potin P."/>
            <person name="Poulain J."/>
            <person name="Quesneville H."/>
            <person name="Read B."/>
            <person name="Rensing S.A."/>
            <person name="Ritter A."/>
            <person name="Rousvoal S."/>
            <person name="Samanta M."/>
            <person name="Samson G."/>
            <person name="Schroeder D.C."/>
            <person name="Segurens B."/>
            <person name="Strittmatter M."/>
            <person name="Tonon T."/>
            <person name="Tregear J.W."/>
            <person name="Valentin K."/>
            <person name="von Dassow P."/>
            <person name="Yamagishi T."/>
            <person name="Van de Peer Y."/>
            <person name="Wincker P."/>
        </authorList>
    </citation>
    <scope>NUCLEOTIDE SEQUENCE [LARGE SCALE GENOMIC DNA]</scope>
    <source>
        <strain evidence="11">Ec32 / CCAP1310/4</strain>
    </source>
</reference>
<dbReference type="InterPro" id="IPR015946">
    <property type="entry name" value="KH_dom-like_a/b"/>
</dbReference>
<evidence type="ECO:0000259" key="9">
    <source>
        <dbReference type="PROSITE" id="PS51712"/>
    </source>
</evidence>
<keyword evidence="11" id="KW-1185">Reference proteome</keyword>
<keyword evidence="4" id="KW-0677">Repeat</keyword>
<dbReference type="InterPro" id="IPR006073">
    <property type="entry name" value="GTP-bd"/>
</dbReference>
<feature type="compositionally biased region" description="Polar residues" evidence="8">
    <location>
        <begin position="16"/>
        <end position="34"/>
    </location>
</feature>
<dbReference type="PANTHER" id="PTHR43834:SF6">
    <property type="entry name" value="GTPASE DER"/>
    <property type="match status" value="1"/>
</dbReference>
<feature type="compositionally biased region" description="Acidic residues" evidence="8">
    <location>
        <begin position="162"/>
        <end position="178"/>
    </location>
</feature>
<accession>D8LSM6</accession>
<dbReference type="Proteomes" id="UP000002630">
    <property type="component" value="Unassembled WGS sequence"/>
</dbReference>
<evidence type="ECO:0000256" key="4">
    <source>
        <dbReference type="ARBA" id="ARBA00022737"/>
    </source>
</evidence>
<dbReference type="FunFam" id="3.40.50.300:FF:000040">
    <property type="entry name" value="GTPase Der"/>
    <property type="match status" value="1"/>
</dbReference>
<dbReference type="CDD" id="cd01895">
    <property type="entry name" value="EngA2"/>
    <property type="match status" value="1"/>
</dbReference>
<dbReference type="Pfam" id="PF14714">
    <property type="entry name" value="KH_dom-like"/>
    <property type="match status" value="1"/>
</dbReference>
<dbReference type="NCBIfam" id="TIGR00231">
    <property type="entry name" value="small_GTP"/>
    <property type="match status" value="2"/>
</dbReference>
<evidence type="ECO:0000256" key="5">
    <source>
        <dbReference type="ARBA" id="ARBA00022741"/>
    </source>
</evidence>
<feature type="region of interest" description="Disordered" evidence="8">
    <location>
        <begin position="1"/>
        <end position="35"/>
    </location>
</feature>
<evidence type="ECO:0000313" key="11">
    <source>
        <dbReference type="Proteomes" id="UP000002630"/>
    </source>
</evidence>
<dbReference type="InterPro" id="IPR005225">
    <property type="entry name" value="Small_GTP-bd"/>
</dbReference>
<evidence type="ECO:0000256" key="8">
    <source>
        <dbReference type="SAM" id="MobiDB-lite"/>
    </source>
</evidence>
<evidence type="ECO:0000256" key="2">
    <source>
        <dbReference type="ARBA" id="ARBA00020953"/>
    </source>
</evidence>
<dbReference type="Gene3D" id="3.30.300.20">
    <property type="match status" value="1"/>
</dbReference>
<dbReference type="InterPro" id="IPR032859">
    <property type="entry name" value="KH_dom-like"/>
</dbReference>
<feature type="compositionally biased region" description="Low complexity" evidence="8">
    <location>
        <begin position="1"/>
        <end position="14"/>
    </location>
</feature>
<feature type="region of interest" description="Disordered" evidence="8">
    <location>
        <begin position="162"/>
        <end position="182"/>
    </location>
</feature>
<dbReference type="HAMAP" id="MF_00195">
    <property type="entry name" value="GTPase_Der"/>
    <property type="match status" value="1"/>
</dbReference>
<dbReference type="PROSITE" id="PS51712">
    <property type="entry name" value="G_ENGA"/>
    <property type="match status" value="1"/>
</dbReference>
<dbReference type="GO" id="GO:0043022">
    <property type="term" value="F:ribosome binding"/>
    <property type="evidence" value="ECO:0007669"/>
    <property type="project" value="TreeGrafter"/>
</dbReference>
<dbReference type="InterPro" id="IPR031166">
    <property type="entry name" value="G_ENGA"/>
</dbReference>
<organism evidence="10 11">
    <name type="scientific">Ectocarpus siliculosus</name>
    <name type="common">Brown alga</name>
    <name type="synonym">Conferva siliculosa</name>
    <dbReference type="NCBI Taxonomy" id="2880"/>
    <lineage>
        <taxon>Eukaryota</taxon>
        <taxon>Sar</taxon>
        <taxon>Stramenopiles</taxon>
        <taxon>Ochrophyta</taxon>
        <taxon>PX clade</taxon>
        <taxon>Phaeophyceae</taxon>
        <taxon>Ectocarpales</taxon>
        <taxon>Ectocarpaceae</taxon>
        <taxon>Ectocarpus</taxon>
    </lineage>
</organism>
<dbReference type="Pfam" id="PF01926">
    <property type="entry name" value="MMR_HSR1"/>
    <property type="match status" value="2"/>
</dbReference>
<dbReference type="eggNOG" id="KOG1191">
    <property type="taxonomic scope" value="Eukaryota"/>
</dbReference>
<dbReference type="NCBIfam" id="TIGR03594">
    <property type="entry name" value="GTPase_EngA"/>
    <property type="match status" value="1"/>
</dbReference>
<dbReference type="FunCoup" id="D8LSM6">
    <property type="interactions" value="31"/>
</dbReference>
<proteinExistence type="inferred from homology"/>
<dbReference type="InParanoid" id="D8LSM6"/>
<dbReference type="GO" id="GO:0005525">
    <property type="term" value="F:GTP binding"/>
    <property type="evidence" value="ECO:0007669"/>
    <property type="project" value="UniProtKB-KW"/>
</dbReference>
<dbReference type="GO" id="GO:0042254">
    <property type="term" value="P:ribosome biogenesis"/>
    <property type="evidence" value="ECO:0007669"/>
    <property type="project" value="UniProtKB-KW"/>
</dbReference>
<name>D8LSM6_ECTSI</name>
<sequence length="680" mass="75520">MTPRRQPQQQQGQGTAEGSTTARNPSAPSRSRLQGSRAACSLLTAAAVAAVTAPLTAEAWVSHAAARSSRQAQTLGWTSRGSSGHHRCQVQRQRGSGGGSRESSQLSGRGVSGRRRRVVSCRSQAVDEASSTEHKPMEEGDEVLIDFDESEFDESEDFFAVEGEEEGDEGDEGGEEGDSTSGPVQVIGVEEAMDRVRELKKLGPPVPVKGERARSKRRFPVVAVIGRPNVGKSTVVNRLAKRFKDGSIVFDESGVTRDRTYKRAWYCGKDFDVVDTGGLVFDDKGGDVFAKEIRQQALIALEEATAVIMVVDGIVGCNVLDQEIARFLRQQKVPVVLAVNKCESQKYGEIQTAEFWCLGLGEPWPISGLHGDGIYDMMDNVAEHLYEVDENAEEEDNINVAIVGRPNVGKSSLLNRLFGETRSIVSDVPGTTRDSIDAMFERGGRTYRLVDTAGIRRKGKVDYGNEFFMVNRAFKAIRRADVVLLMVDVEAGITDQDRVLADRIQSDGRACVVVCNKWDLVEDKDDSSYNKAVEYARQMLSPVKWAEVCFTSAKTGQRCTKLFDLVDEVAVQHRRRVKTSVLNEVLRDAVLWQAPPSKKSSGASQGKIYYCNQIATRPPTVAVFCNNPKLFGDNYKRYLDRKFREQLGLKSTPIRFLWRGKRLRRMEQDNRRNPKPYSDK</sequence>
<evidence type="ECO:0000256" key="1">
    <source>
        <dbReference type="ARBA" id="ARBA00008279"/>
    </source>
</evidence>
<dbReference type="FunFam" id="3.30.300.20:FF:000004">
    <property type="entry name" value="GTPase Der"/>
    <property type="match status" value="1"/>
</dbReference>
<gene>
    <name evidence="10" type="primary">PEngA</name>
    <name evidence="10" type="ORF">Esi_0074_0097</name>
</gene>
<dbReference type="InterPro" id="IPR016484">
    <property type="entry name" value="GTPase_Der"/>
</dbReference>
<dbReference type="STRING" id="2880.D8LSM6"/>